<keyword evidence="3" id="KW-1185">Reference proteome</keyword>
<dbReference type="EMBL" id="ADCY02000055">
    <property type="protein sequence ID" value="EFG29891.1"/>
    <property type="molecule type" value="Genomic_DNA"/>
</dbReference>
<reference evidence="2 3" key="2">
    <citation type="submission" date="2011-10" db="EMBL/GenBank/DDBJ databases">
        <title>The Genome Sequence of Simonsiella muelleri ATCC 29453.</title>
        <authorList>
            <consortium name="The Broad Institute Genome Sequencing Platform"/>
            <consortium name="The Broad Institute Genome Sequencing Center for Infectious Disease"/>
            <person name="Earl A."/>
            <person name="Ward D."/>
            <person name="Feldgarden M."/>
            <person name="Gevers D."/>
            <person name="Izard J."/>
            <person name="Baranova O.V."/>
            <person name="Blanton J.M."/>
            <person name="Tanner A.C."/>
            <person name="Dewhirst F."/>
            <person name="Young S.K."/>
            <person name="Zeng Q."/>
            <person name="Gargeya S."/>
            <person name="Fitzgerald M."/>
            <person name="Haas B."/>
            <person name="Abouelleil A."/>
            <person name="Alvarado L."/>
            <person name="Arachchi H.M."/>
            <person name="Berlin A."/>
            <person name="Brown A."/>
            <person name="Chapman S.B."/>
            <person name="Chen Z."/>
            <person name="Dunbar C."/>
            <person name="Freedman E."/>
            <person name="Gearin G."/>
            <person name="Goldberg J."/>
            <person name="Griggs A."/>
            <person name="Gujja S."/>
            <person name="Heiman D."/>
            <person name="Howarth C."/>
            <person name="Larson L."/>
            <person name="Lui A."/>
            <person name="MacDonald P.J.P."/>
            <person name="Montmayeur A."/>
            <person name="Murphy C."/>
            <person name="Neiman D."/>
            <person name="Pearson M."/>
            <person name="Priest M."/>
            <person name="Roberts A."/>
            <person name="Saif S."/>
            <person name="Shea T."/>
            <person name="Shenoy N."/>
            <person name="Sisk P."/>
            <person name="Stolte C."/>
            <person name="Sykes S."/>
            <person name="Wortman J."/>
            <person name="Nusbaum C."/>
            <person name="Birren B."/>
        </authorList>
    </citation>
    <scope>NUCLEOTIDE SEQUENCE [LARGE SCALE GENOMIC DNA]</scope>
    <source>
        <strain evidence="2 3">ATCC 29453</strain>
    </source>
</reference>
<protein>
    <submittedName>
        <fullName evidence="2">Uncharacterized protein</fullName>
    </submittedName>
</protein>
<name>U6Q215_9NEIS</name>
<evidence type="ECO:0000313" key="2">
    <source>
        <dbReference type="EMBL" id="EJZ50120.1"/>
    </source>
</evidence>
<dbReference type="Proteomes" id="UP000017813">
    <property type="component" value="Unassembled WGS sequence"/>
</dbReference>
<dbReference type="KEGG" id="smur:BWP33_03095"/>
<proteinExistence type="predicted"/>
<dbReference type="RefSeq" id="WP_002642879.1">
    <property type="nucleotide sequence ID" value="NZ_CP019448.1"/>
</dbReference>
<accession>U6Q215</accession>
<evidence type="ECO:0000313" key="1">
    <source>
        <dbReference type="EMBL" id="EFG29891.1"/>
    </source>
</evidence>
<dbReference type="OrthoDB" id="8613925at2"/>
<gene>
    <name evidence="1" type="ORF">HMPREF9021_02254</name>
    <name evidence="2" type="ORF">HMPREF9021_02640</name>
</gene>
<dbReference type="HOGENOM" id="CLU_2048176_0_0_4"/>
<organism evidence="2 3">
    <name type="scientific">Simonsiella muelleri ATCC 29453</name>
    <dbReference type="NCBI Taxonomy" id="641147"/>
    <lineage>
        <taxon>Bacteria</taxon>
        <taxon>Pseudomonadati</taxon>
        <taxon>Pseudomonadota</taxon>
        <taxon>Betaproteobacteria</taxon>
        <taxon>Neisseriales</taxon>
        <taxon>Neisseriaceae</taxon>
        <taxon>Simonsiella</taxon>
    </lineage>
</organism>
<comment type="caution">
    <text evidence="2">The sequence shown here is derived from an EMBL/GenBank/DDBJ whole genome shotgun (WGS) entry which is preliminary data.</text>
</comment>
<dbReference type="EMBL" id="ADCY02000061">
    <property type="protein sequence ID" value="EJZ50120.1"/>
    <property type="molecule type" value="Genomic_DNA"/>
</dbReference>
<sequence>MEVLGLKVSDILIAEVSSITRIEVPATTGLKAGQLVDYPLRGQKLVALTDERNGTVQIQPHNCIINLAYTPMSEIQAAFAVEAHSDVEGNVMSVGNHDALEALQKAGDNYGVMYRGTPRP</sequence>
<dbReference type="KEGG" id="smur:BWP33_08855"/>
<dbReference type="KEGG" id="smur:BWP33_02700"/>
<dbReference type="STRING" id="641147.HMPREF9021_02254"/>
<dbReference type="eggNOG" id="ENOG50332S2">
    <property type="taxonomic scope" value="Bacteria"/>
</dbReference>
<dbReference type="KEGG" id="smur:BWP33_10725"/>
<evidence type="ECO:0000313" key="3">
    <source>
        <dbReference type="Proteomes" id="UP000017813"/>
    </source>
</evidence>
<dbReference type="AlphaFoldDB" id="U6Q215"/>
<reference evidence="2 3" key="1">
    <citation type="submission" date="2010-03" db="EMBL/GenBank/DDBJ databases">
        <authorList>
            <consortium name="The Broad Institute Genome Sequencing Platform"/>
            <person name="Ward D."/>
            <person name="Earl A."/>
            <person name="Feldgarden M."/>
            <person name="Gevers D."/>
            <person name="Young S."/>
            <person name="Zeng Q."/>
            <person name="Koehrsen M."/>
            <person name="Alvarado L."/>
            <person name="Berlin A.M."/>
            <person name="Borenstein D."/>
            <person name="Chapman S.B."/>
            <person name="Chen Z."/>
            <person name="Engels R."/>
            <person name="Freedman E."/>
            <person name="Gellesch M."/>
            <person name="Goldberg J."/>
            <person name="Griggs A."/>
            <person name="Gujja S."/>
            <person name="Heilman E.R."/>
            <person name="Heiman D.I."/>
            <person name="Hepburn T.A."/>
            <person name="Howarth C."/>
            <person name="Jen D."/>
            <person name="Larson L."/>
            <person name="Mehta T."/>
            <person name="Park D."/>
            <person name="Pearson M."/>
            <person name="Richards J."/>
            <person name="Roberts A."/>
            <person name="Saif S."/>
            <person name="Shea T.D."/>
            <person name="Shenoy N."/>
            <person name="Sisk P."/>
            <person name="Stolte C."/>
            <person name="Sykes S.N."/>
            <person name="Walk T."/>
            <person name="White J."/>
            <person name="Yandava C."/>
            <person name="Izard J."/>
            <person name="Baranova O.V."/>
            <person name="Blanton J.M."/>
            <person name="Tanner A.C."/>
            <person name="Dewhirst F."/>
            <person name="Haas B."/>
            <person name="Nusbaum C."/>
            <person name="Birren B."/>
        </authorList>
    </citation>
    <scope>NUCLEOTIDE SEQUENCE [LARGE SCALE GENOMIC DNA]</scope>
    <source>
        <strain evidence="2 3">ATCC 29453</strain>
    </source>
</reference>